<dbReference type="EMBL" id="VFQC01000001">
    <property type="protein sequence ID" value="TQN31940.1"/>
    <property type="molecule type" value="Genomic_DNA"/>
</dbReference>
<dbReference type="Pfam" id="PF14019">
    <property type="entry name" value="DUF4235"/>
    <property type="match status" value="1"/>
</dbReference>
<evidence type="ECO:0000313" key="2">
    <source>
        <dbReference type="Proteomes" id="UP000317422"/>
    </source>
</evidence>
<dbReference type="InterPro" id="IPR025329">
    <property type="entry name" value="DUF4235"/>
</dbReference>
<sequence length="155" mass="16104">MLAPEHLSLSGENTRIAAARRDGADIPAAGAPDATHRPWQYFGTGSPQHAGVTHDYGEVIDRMAKREGALPAQLVGGAAALVAGFVARKALTFAWTQATGKEPPTEPESLDVGLGEALGWAVVTGVGMEVARVLAVRAAHQKMLPPPEHGADNTV</sequence>
<gene>
    <name evidence="1" type="ORF">FHX37_1864</name>
</gene>
<protein>
    <submittedName>
        <fullName evidence="1">Uncharacterized protein DUF4235</fullName>
    </submittedName>
</protein>
<dbReference type="Proteomes" id="UP000317422">
    <property type="component" value="Unassembled WGS sequence"/>
</dbReference>
<evidence type="ECO:0000313" key="1">
    <source>
        <dbReference type="EMBL" id="TQN31940.1"/>
    </source>
</evidence>
<comment type="caution">
    <text evidence="1">The sequence shown here is derived from an EMBL/GenBank/DDBJ whole genome shotgun (WGS) entry which is preliminary data.</text>
</comment>
<organism evidence="1 2">
    <name type="scientific">Haloactinospora alba</name>
    <dbReference type="NCBI Taxonomy" id="405555"/>
    <lineage>
        <taxon>Bacteria</taxon>
        <taxon>Bacillati</taxon>
        <taxon>Actinomycetota</taxon>
        <taxon>Actinomycetes</taxon>
        <taxon>Streptosporangiales</taxon>
        <taxon>Nocardiopsidaceae</taxon>
        <taxon>Haloactinospora</taxon>
    </lineage>
</organism>
<name>A0A543NJJ1_9ACTN</name>
<accession>A0A543NJJ1</accession>
<dbReference type="AlphaFoldDB" id="A0A543NJJ1"/>
<reference evidence="1 2" key="1">
    <citation type="submission" date="2019-06" db="EMBL/GenBank/DDBJ databases">
        <title>Sequencing the genomes of 1000 actinobacteria strains.</title>
        <authorList>
            <person name="Klenk H.-P."/>
        </authorList>
    </citation>
    <scope>NUCLEOTIDE SEQUENCE [LARGE SCALE GENOMIC DNA]</scope>
    <source>
        <strain evidence="1 2">DSM 45015</strain>
    </source>
</reference>
<proteinExistence type="predicted"/>
<keyword evidence="2" id="KW-1185">Reference proteome</keyword>